<gene>
    <name evidence="1" type="ORF">PXEA_LOCUS22907</name>
</gene>
<dbReference type="Proteomes" id="UP000784294">
    <property type="component" value="Unassembled WGS sequence"/>
</dbReference>
<proteinExistence type="predicted"/>
<dbReference type="EMBL" id="CAAALY010103425">
    <property type="protein sequence ID" value="VEL29467.1"/>
    <property type="molecule type" value="Genomic_DNA"/>
</dbReference>
<feature type="non-terminal residue" evidence="1">
    <location>
        <position position="1"/>
    </location>
</feature>
<accession>A0A448X6R7</accession>
<keyword evidence="2" id="KW-1185">Reference proteome</keyword>
<protein>
    <submittedName>
        <fullName evidence="1">Uncharacterized protein</fullName>
    </submittedName>
</protein>
<comment type="caution">
    <text evidence="1">The sequence shown here is derived from an EMBL/GenBank/DDBJ whole genome shotgun (WGS) entry which is preliminary data.</text>
</comment>
<evidence type="ECO:0000313" key="2">
    <source>
        <dbReference type="Proteomes" id="UP000784294"/>
    </source>
</evidence>
<evidence type="ECO:0000313" key="1">
    <source>
        <dbReference type="EMBL" id="VEL29467.1"/>
    </source>
</evidence>
<dbReference type="AlphaFoldDB" id="A0A448X6R7"/>
<organism evidence="1 2">
    <name type="scientific">Protopolystoma xenopodis</name>
    <dbReference type="NCBI Taxonomy" id="117903"/>
    <lineage>
        <taxon>Eukaryota</taxon>
        <taxon>Metazoa</taxon>
        <taxon>Spiralia</taxon>
        <taxon>Lophotrochozoa</taxon>
        <taxon>Platyhelminthes</taxon>
        <taxon>Monogenea</taxon>
        <taxon>Polyopisthocotylea</taxon>
        <taxon>Polystomatidea</taxon>
        <taxon>Polystomatidae</taxon>
        <taxon>Protopolystoma</taxon>
    </lineage>
</organism>
<name>A0A448X6R7_9PLAT</name>
<sequence length="57" mass="5991">IRIVSSPLSNTVGSNGATTGGVSSLTSPASDALLHRFTYSLNDERQFVSIPAQQILD</sequence>
<reference evidence="1" key="1">
    <citation type="submission" date="2018-11" db="EMBL/GenBank/DDBJ databases">
        <authorList>
            <consortium name="Pathogen Informatics"/>
        </authorList>
    </citation>
    <scope>NUCLEOTIDE SEQUENCE</scope>
</reference>